<dbReference type="EMBL" id="CP063213">
    <property type="protein sequence ID" value="QOR45477.1"/>
    <property type="molecule type" value="Genomic_DNA"/>
</dbReference>
<keyword evidence="1" id="KW-1133">Transmembrane helix</keyword>
<dbReference type="InterPro" id="IPR041100">
    <property type="entry name" value="TQ"/>
</dbReference>
<gene>
    <name evidence="4" type="ORF">INS88_09495</name>
</gene>
<keyword evidence="5" id="KW-1185">Reference proteome</keyword>
<sequence length="884" mass="94392">MNHVESTQVRAQSKVSALLVALMVVVAGIASPSPAFAAEAWPGSQHQWLLDDGSKITFGAIAPPQGAPNGNPVYCIDLAKTQPGPDDVVSVATLSESKMWGPDELDLTTPQIAWLLAKYQNMRDTSTQVQLSYLIHANLEDTSPDRGGAWKDSQGAVDWMVKRMKATEPLIHEQAAAKAAEARSSAAVGYEKGQGGQSGAREGVVEGIGITNAAGEFVAGRDMTVTMSGPAVFKDTGTQIWKGTSQATPLTLGWRATGTGEVTFETTFNRSVAELAYLANPNTQTTIQYPSAKDPEFITVPGNTWKVIYDFQPMGTSDVVKVSDDGTFVDTFQAKADPAYGDGKWLELDAEQAAKHGLNAGLVPVTYRVTAYEAGLVPPQQAQAAPEGAKQIGEPQLITATGPGELTASFEGATPGFATVVWEVVKTDQPEAMRVLIHDDWADGYGVPSETVSVRHPIKIDSSAAIRETKSGTYLVDDLWVTGFPKDHTAFAGDDRFGADVADMTQTLLFFPDGLEVIEANADKAEVIGQITVPAKNGFYPTLGSTDFKVKTTAEGKAVPGTYVFVTSFEGDDRVKPMTTSVEDKREQFTITPEPEIHTTLMYKSTRGAVPAGKVELVDQVSYTNLVPGKEYTLTGTIMVKSTGKPLTDAEGKLVKTTAKFTPEKPNGTQDVVFTADLTGYAGEEIVAFEKLYEGDVELVVHADINDKDQTLKITKLHTSATDKADGDKVMEKKGTQTIVDKVCEHSGQLIPGTTYTITTTLMQDNGQPVLDKDGQPVTVTTPFIPATADECATVEVSFDASLVQGSKVVVFEDVLVDDVLIGVHHDLNDVEQTITFKDESRGDAGRDLAYTGASTGPIALVALGLICAGGLLIYRRKASSVEA</sequence>
<evidence type="ECO:0000313" key="4">
    <source>
        <dbReference type="EMBL" id="QOR45477.1"/>
    </source>
</evidence>
<accession>A0A7M1QWE9</accession>
<reference evidence="4 5" key="1">
    <citation type="submission" date="2020-10" db="EMBL/GenBank/DDBJ databases">
        <title>Trueperella pecoris sp. nov. isolated from bovine and porcine specimens.</title>
        <authorList>
            <person name="Schoenecker L."/>
            <person name="Schnydrig P."/>
            <person name="Brodard I."/>
            <person name="Thomann A."/>
            <person name="Hemphill A."/>
            <person name="Rodriguez-Campos S."/>
            <person name="Perreten V."/>
            <person name="Jores J."/>
            <person name="Kittl S."/>
        </authorList>
    </citation>
    <scope>NUCLEOTIDE SEQUENCE [LARGE SCALE GENOMIC DNA]</scope>
    <source>
        <strain evidence="4 5">15A0121</strain>
    </source>
</reference>
<feature type="transmembrane region" description="Helical" evidence="1">
    <location>
        <begin position="857"/>
        <end position="875"/>
    </location>
</feature>
<keyword evidence="2" id="KW-0732">Signal</keyword>
<dbReference type="Gene3D" id="2.60.40.3930">
    <property type="match status" value="2"/>
</dbReference>
<evidence type="ECO:0000313" key="5">
    <source>
        <dbReference type="Proteomes" id="UP000595053"/>
    </source>
</evidence>
<name>A0A7M1QWE9_9ACTO</name>
<feature type="domain" description="T-Q ester bond containing" evidence="3">
    <location>
        <begin position="595"/>
        <end position="713"/>
    </location>
</feature>
<feature type="domain" description="T-Q ester bond containing" evidence="3">
    <location>
        <begin position="716"/>
        <end position="836"/>
    </location>
</feature>
<organism evidence="4 5">
    <name type="scientific">Trueperella pecoris</name>
    <dbReference type="NCBI Taxonomy" id="2733571"/>
    <lineage>
        <taxon>Bacteria</taxon>
        <taxon>Bacillati</taxon>
        <taxon>Actinomycetota</taxon>
        <taxon>Actinomycetes</taxon>
        <taxon>Actinomycetales</taxon>
        <taxon>Actinomycetaceae</taxon>
        <taxon>Trueperella</taxon>
    </lineage>
</organism>
<evidence type="ECO:0000259" key="3">
    <source>
        <dbReference type="Pfam" id="PF18202"/>
    </source>
</evidence>
<dbReference type="RefSeq" id="WP_197551049.1">
    <property type="nucleotide sequence ID" value="NZ_CP063213.1"/>
</dbReference>
<dbReference type="Proteomes" id="UP000595053">
    <property type="component" value="Chromosome"/>
</dbReference>
<dbReference type="NCBIfam" id="NF033903">
    <property type="entry name" value="VaFE_rpt"/>
    <property type="match status" value="2"/>
</dbReference>
<keyword evidence="1" id="KW-0812">Transmembrane</keyword>
<feature type="chain" id="PRO_5029774041" evidence="2">
    <location>
        <begin position="38"/>
        <end position="884"/>
    </location>
</feature>
<evidence type="ECO:0000256" key="1">
    <source>
        <dbReference type="SAM" id="Phobius"/>
    </source>
</evidence>
<evidence type="ECO:0000256" key="2">
    <source>
        <dbReference type="SAM" id="SignalP"/>
    </source>
</evidence>
<proteinExistence type="predicted"/>
<feature type="signal peptide" evidence="2">
    <location>
        <begin position="1"/>
        <end position="37"/>
    </location>
</feature>
<protein>
    <submittedName>
        <fullName evidence="4">VaFE repeat-containing surface-anchored protein</fullName>
    </submittedName>
</protein>
<dbReference type="Pfam" id="PF18202">
    <property type="entry name" value="TQ"/>
    <property type="match status" value="2"/>
</dbReference>
<keyword evidence="1" id="KW-0472">Membrane</keyword>
<dbReference type="AlphaFoldDB" id="A0A7M1QWE9"/>